<dbReference type="RefSeq" id="WP_167478338.1">
    <property type="nucleotide sequence ID" value="NZ_CP046172.1"/>
</dbReference>
<evidence type="ECO:0000313" key="2">
    <source>
        <dbReference type="Proteomes" id="UP000503540"/>
    </source>
</evidence>
<evidence type="ECO:0000313" key="1">
    <source>
        <dbReference type="EMBL" id="QIS16227.1"/>
    </source>
</evidence>
<keyword evidence="2" id="KW-1185">Reference proteome</keyword>
<name>A0A6G9YSZ3_9NOCA</name>
<dbReference type="EMBL" id="CP046172">
    <property type="protein sequence ID" value="QIS16227.1"/>
    <property type="molecule type" value="Genomic_DNA"/>
</dbReference>
<reference evidence="1 2" key="1">
    <citation type="journal article" date="2019" name="ACS Chem. Biol.">
        <title>Identification and Mobilization of a Cryptic Antibiotic Biosynthesis Gene Locus from a Human-Pathogenic Nocardia Isolate.</title>
        <authorList>
            <person name="Herisse M."/>
            <person name="Ishida K."/>
            <person name="Porter J.L."/>
            <person name="Howden B."/>
            <person name="Hertweck C."/>
            <person name="Stinear T.P."/>
            <person name="Pidot S.J."/>
        </authorList>
    </citation>
    <scope>NUCLEOTIDE SEQUENCE [LARGE SCALE GENOMIC DNA]</scope>
    <source>
        <strain evidence="1 2">AUSMDU00012717</strain>
    </source>
</reference>
<gene>
    <name evidence="1" type="ORF">F5544_42090</name>
</gene>
<dbReference type="KEGG" id="nah:F5544_42090"/>
<organism evidence="1 2">
    <name type="scientific">Nocardia arthritidis</name>
    <dbReference type="NCBI Taxonomy" id="228602"/>
    <lineage>
        <taxon>Bacteria</taxon>
        <taxon>Bacillati</taxon>
        <taxon>Actinomycetota</taxon>
        <taxon>Actinomycetes</taxon>
        <taxon>Mycobacteriales</taxon>
        <taxon>Nocardiaceae</taxon>
        <taxon>Nocardia</taxon>
    </lineage>
</organism>
<proteinExistence type="predicted"/>
<protein>
    <submittedName>
        <fullName evidence="1">Uncharacterized protein</fullName>
    </submittedName>
</protein>
<dbReference type="Proteomes" id="UP000503540">
    <property type="component" value="Chromosome"/>
</dbReference>
<dbReference type="AlphaFoldDB" id="A0A6G9YSZ3"/>
<sequence>MKLRSLLHRRQSDKLPLLPATESEDGHIVRGVFSLREQKSSAQEERLERLLTPKELDLVRENRL</sequence>
<accession>A0A6G9YSZ3</accession>